<reference evidence="2 3" key="1">
    <citation type="submission" date="2017-10" db="EMBL/GenBank/DDBJ databases">
        <title>Extensive intraspecific genome diversity in a model arbuscular mycorrhizal fungus.</title>
        <authorList>
            <person name="Chen E.C.H."/>
            <person name="Morin E."/>
            <person name="Baudet D."/>
            <person name="Noel J."/>
            <person name="Ndikumana S."/>
            <person name="Charron P."/>
            <person name="St-Onge C."/>
            <person name="Giorgi J."/>
            <person name="Grigoriev I.V."/>
            <person name="Roux C."/>
            <person name="Martin F.M."/>
            <person name="Corradi N."/>
        </authorList>
    </citation>
    <scope>NUCLEOTIDE SEQUENCE [LARGE SCALE GENOMIC DNA]</scope>
    <source>
        <strain evidence="2 3">A1</strain>
    </source>
</reference>
<evidence type="ECO:0000256" key="1">
    <source>
        <dbReference type="SAM" id="MobiDB-lite"/>
    </source>
</evidence>
<dbReference type="EMBL" id="LLXH01000543">
    <property type="protein sequence ID" value="PKC65426.1"/>
    <property type="molecule type" value="Genomic_DNA"/>
</dbReference>
<feature type="compositionally biased region" description="Basic residues" evidence="1">
    <location>
        <begin position="72"/>
        <end position="82"/>
    </location>
</feature>
<reference evidence="2 3" key="2">
    <citation type="submission" date="2017-10" db="EMBL/GenBank/DDBJ databases">
        <title>Genome analyses suggest a sexual origin of heterokaryosis in a supposedly ancient asexual fungus.</title>
        <authorList>
            <person name="Corradi N."/>
            <person name="Sedzielewska K."/>
            <person name="Noel J."/>
            <person name="Charron P."/>
            <person name="Farinelli L."/>
            <person name="Marton T."/>
            <person name="Kruger M."/>
            <person name="Pelin A."/>
            <person name="Brachmann A."/>
            <person name="Corradi N."/>
        </authorList>
    </citation>
    <scope>NUCLEOTIDE SEQUENCE [LARGE SCALE GENOMIC DNA]</scope>
    <source>
        <strain evidence="2 3">A1</strain>
    </source>
</reference>
<feature type="region of interest" description="Disordered" evidence="1">
    <location>
        <begin position="50"/>
        <end position="86"/>
    </location>
</feature>
<accession>A0A2N0RQ55</accession>
<dbReference type="VEuPathDB" id="FungiDB:RhiirA1_461055"/>
<proteinExistence type="predicted"/>
<comment type="caution">
    <text evidence="2">The sequence shown here is derived from an EMBL/GenBank/DDBJ whole genome shotgun (WGS) entry which is preliminary data.</text>
</comment>
<evidence type="ECO:0000313" key="3">
    <source>
        <dbReference type="Proteomes" id="UP000232688"/>
    </source>
</evidence>
<dbReference type="AlphaFoldDB" id="A0A2N0RQ55"/>
<name>A0A2N0RQ55_9GLOM</name>
<dbReference type="Proteomes" id="UP000232688">
    <property type="component" value="Unassembled WGS sequence"/>
</dbReference>
<evidence type="ECO:0000313" key="2">
    <source>
        <dbReference type="EMBL" id="PKC65426.1"/>
    </source>
</evidence>
<organism evidence="2 3">
    <name type="scientific">Rhizophagus irregularis</name>
    <dbReference type="NCBI Taxonomy" id="588596"/>
    <lineage>
        <taxon>Eukaryota</taxon>
        <taxon>Fungi</taxon>
        <taxon>Fungi incertae sedis</taxon>
        <taxon>Mucoromycota</taxon>
        <taxon>Glomeromycotina</taxon>
        <taxon>Glomeromycetes</taxon>
        <taxon>Glomerales</taxon>
        <taxon>Glomeraceae</taxon>
        <taxon>Rhizophagus</taxon>
    </lineage>
</organism>
<gene>
    <name evidence="2" type="ORF">RhiirA1_461055</name>
</gene>
<sequence>MKSPSEILIRFKYQCLIESLWSFCYKRIRDRIWIERCDAIAEIEKIRGLKKGDKKKRKDRREEIDEKGGEKKKLKIGKQKNNKQKEKKIEKIISLVTLDKMTKDITVTGKAITKNWID</sequence>
<protein>
    <submittedName>
        <fullName evidence="2">Uncharacterized protein</fullName>
    </submittedName>
</protein>
<feature type="compositionally biased region" description="Basic and acidic residues" evidence="1">
    <location>
        <begin position="60"/>
        <end position="71"/>
    </location>
</feature>